<dbReference type="PANTHER" id="PTHR33602:SF1">
    <property type="entry name" value="REGULATORY PROTEIN RECX FAMILY PROTEIN"/>
    <property type="match status" value="1"/>
</dbReference>
<evidence type="ECO:0000259" key="8">
    <source>
        <dbReference type="Pfam" id="PF21982"/>
    </source>
</evidence>
<evidence type="ECO:0000259" key="6">
    <source>
        <dbReference type="Pfam" id="PF02631"/>
    </source>
</evidence>
<gene>
    <name evidence="5" type="primary">recX</name>
    <name evidence="9" type="ORF">LG34_08015</name>
</gene>
<dbReference type="Proteomes" id="UP000245288">
    <property type="component" value="Unassembled WGS sequence"/>
</dbReference>
<evidence type="ECO:0000256" key="5">
    <source>
        <dbReference type="HAMAP-Rule" id="MF_01114"/>
    </source>
</evidence>
<reference evidence="9 10" key="1">
    <citation type="submission" date="2014-09" db="EMBL/GenBank/DDBJ databases">
        <title>Butyrate-producing bacteria isolated from human gut.</title>
        <authorList>
            <person name="Zhang Q."/>
            <person name="Zhao L."/>
        </authorList>
    </citation>
    <scope>NUCLEOTIDE SEQUENCE [LARGE SCALE GENOMIC DNA]</scope>
    <source>
        <strain evidence="9 10">21</strain>
    </source>
</reference>
<dbReference type="EMBL" id="JRFU01000086">
    <property type="protein sequence ID" value="PWE86753.1"/>
    <property type="molecule type" value="Genomic_DNA"/>
</dbReference>
<evidence type="ECO:0000256" key="2">
    <source>
        <dbReference type="ARBA" id="ARBA00009695"/>
    </source>
</evidence>
<proteinExistence type="inferred from homology"/>
<keyword evidence="4 5" id="KW-0963">Cytoplasm</keyword>
<organism evidence="9 10">
    <name type="scientific">Eubacterium ramulus</name>
    <dbReference type="NCBI Taxonomy" id="39490"/>
    <lineage>
        <taxon>Bacteria</taxon>
        <taxon>Bacillati</taxon>
        <taxon>Bacillota</taxon>
        <taxon>Clostridia</taxon>
        <taxon>Eubacteriales</taxon>
        <taxon>Eubacteriaceae</taxon>
        <taxon>Eubacterium</taxon>
    </lineage>
</organism>
<dbReference type="InterPro" id="IPR053926">
    <property type="entry name" value="RecX_HTH_1st"/>
</dbReference>
<dbReference type="RefSeq" id="WP_109215547.1">
    <property type="nucleotide sequence ID" value="NZ_CABMEW010000002.1"/>
</dbReference>
<comment type="subcellular location">
    <subcellularLocation>
        <location evidence="1 5">Cytoplasm</location>
    </subcellularLocation>
</comment>
<dbReference type="PANTHER" id="PTHR33602">
    <property type="entry name" value="REGULATORY PROTEIN RECX FAMILY PROTEIN"/>
    <property type="match status" value="1"/>
</dbReference>
<comment type="function">
    <text evidence="5">Modulates RecA activity.</text>
</comment>
<dbReference type="Pfam" id="PF21981">
    <property type="entry name" value="RecX_HTH3"/>
    <property type="match status" value="1"/>
</dbReference>
<evidence type="ECO:0000313" key="9">
    <source>
        <dbReference type="EMBL" id="PWE86753.1"/>
    </source>
</evidence>
<evidence type="ECO:0000259" key="7">
    <source>
        <dbReference type="Pfam" id="PF21981"/>
    </source>
</evidence>
<dbReference type="InterPro" id="IPR053925">
    <property type="entry name" value="RecX_HTH_3rd"/>
</dbReference>
<evidence type="ECO:0000256" key="4">
    <source>
        <dbReference type="ARBA" id="ARBA00022490"/>
    </source>
</evidence>
<dbReference type="GO" id="GO:0006282">
    <property type="term" value="P:regulation of DNA repair"/>
    <property type="evidence" value="ECO:0007669"/>
    <property type="project" value="UniProtKB-UniRule"/>
</dbReference>
<name>A0A2V1JTN5_EUBRA</name>
<accession>A0A2V1JTN5</accession>
<feature type="domain" description="RecX second three-helical" evidence="6">
    <location>
        <begin position="105"/>
        <end position="144"/>
    </location>
</feature>
<dbReference type="GO" id="GO:0005737">
    <property type="term" value="C:cytoplasm"/>
    <property type="evidence" value="ECO:0007669"/>
    <property type="project" value="UniProtKB-SubCell"/>
</dbReference>
<comment type="caution">
    <text evidence="9">The sequence shown here is derived from an EMBL/GenBank/DDBJ whole genome shotgun (WGS) entry which is preliminary data.</text>
</comment>
<dbReference type="InterPro" id="IPR053924">
    <property type="entry name" value="RecX_HTH_2nd"/>
</dbReference>
<dbReference type="HAMAP" id="MF_01114">
    <property type="entry name" value="RecX"/>
    <property type="match status" value="1"/>
</dbReference>
<dbReference type="Gene3D" id="1.10.10.10">
    <property type="entry name" value="Winged helix-like DNA-binding domain superfamily/Winged helix DNA-binding domain"/>
    <property type="match status" value="3"/>
</dbReference>
<keyword evidence="10" id="KW-1185">Reference proteome</keyword>
<feature type="domain" description="RecX first three-helical" evidence="8">
    <location>
        <begin position="59"/>
        <end position="97"/>
    </location>
</feature>
<comment type="similarity">
    <text evidence="2 5">Belongs to the RecX family.</text>
</comment>
<evidence type="ECO:0000313" key="10">
    <source>
        <dbReference type="Proteomes" id="UP000245288"/>
    </source>
</evidence>
<dbReference type="InterPro" id="IPR003783">
    <property type="entry name" value="Regulatory_RecX"/>
</dbReference>
<dbReference type="Pfam" id="PF21982">
    <property type="entry name" value="RecX_HTH1"/>
    <property type="match status" value="1"/>
</dbReference>
<evidence type="ECO:0000256" key="3">
    <source>
        <dbReference type="ARBA" id="ARBA00018111"/>
    </source>
</evidence>
<dbReference type="AlphaFoldDB" id="A0A2V1JTN5"/>
<feature type="domain" description="RecX third three-helical" evidence="7">
    <location>
        <begin position="151"/>
        <end position="193"/>
    </location>
</feature>
<dbReference type="OrthoDB" id="9804967at2"/>
<dbReference type="InterPro" id="IPR036388">
    <property type="entry name" value="WH-like_DNA-bd_sf"/>
</dbReference>
<evidence type="ECO:0000256" key="1">
    <source>
        <dbReference type="ARBA" id="ARBA00004496"/>
    </source>
</evidence>
<dbReference type="Pfam" id="PF02631">
    <property type="entry name" value="RecX_HTH2"/>
    <property type="match status" value="1"/>
</dbReference>
<sequence length="198" mass="23985">MQIQEIIRGKKGKLTIRLEGGLSFPIYEKEAAKYRMTEGGTLSDQEWNEICTEILEKRAKRRALYILQRMERTEYQLRQKLQENGYPEEIVQCAIDYVKSFHYVDDYRYACTYIRYHQTEKSRLQLKMKLYERGVASDLIEQALEDEYSGEEEQLIDRLLEKKHYDAETMDQKEKQRIYQYLMRRGFRPETIRHRMGI</sequence>
<protein>
    <recommendedName>
        <fullName evidence="3 5">Regulatory protein RecX</fullName>
    </recommendedName>
</protein>